<evidence type="ECO:0000256" key="1">
    <source>
        <dbReference type="ARBA" id="ARBA00022679"/>
    </source>
</evidence>
<keyword evidence="1" id="KW-0808">Transferase</keyword>
<dbReference type="Pfam" id="PF00294">
    <property type="entry name" value="PfkB"/>
    <property type="match status" value="1"/>
</dbReference>
<dbReference type="EMBL" id="MPDP01000317">
    <property type="protein sequence ID" value="KAK1446648.1"/>
    <property type="molecule type" value="Genomic_DNA"/>
</dbReference>
<proteinExistence type="predicted"/>
<dbReference type="PANTHER" id="PTHR10584:SF166">
    <property type="entry name" value="RIBOKINASE"/>
    <property type="match status" value="1"/>
</dbReference>
<evidence type="ECO:0000313" key="5">
    <source>
        <dbReference type="Proteomes" id="UP001239213"/>
    </source>
</evidence>
<organism evidence="4 5">
    <name type="scientific">Colletotrichum cuscutae</name>
    <dbReference type="NCBI Taxonomy" id="1209917"/>
    <lineage>
        <taxon>Eukaryota</taxon>
        <taxon>Fungi</taxon>
        <taxon>Dikarya</taxon>
        <taxon>Ascomycota</taxon>
        <taxon>Pezizomycotina</taxon>
        <taxon>Sordariomycetes</taxon>
        <taxon>Hypocreomycetidae</taxon>
        <taxon>Glomerellales</taxon>
        <taxon>Glomerellaceae</taxon>
        <taxon>Colletotrichum</taxon>
        <taxon>Colletotrichum acutatum species complex</taxon>
    </lineage>
</organism>
<dbReference type="Proteomes" id="UP001239213">
    <property type="component" value="Unassembled WGS sequence"/>
</dbReference>
<dbReference type="Gene3D" id="3.40.1190.20">
    <property type="match status" value="1"/>
</dbReference>
<dbReference type="InterPro" id="IPR029056">
    <property type="entry name" value="Ribokinase-like"/>
</dbReference>
<evidence type="ECO:0000313" key="4">
    <source>
        <dbReference type="EMBL" id="KAK1446648.1"/>
    </source>
</evidence>
<dbReference type="PANTHER" id="PTHR10584">
    <property type="entry name" value="SUGAR KINASE"/>
    <property type="match status" value="1"/>
</dbReference>
<dbReference type="InterPro" id="IPR011611">
    <property type="entry name" value="PfkB_dom"/>
</dbReference>
<gene>
    <name evidence="4" type="ORF">CCUS01_12281</name>
</gene>
<name>A0AAI9TYZ7_9PEZI</name>
<dbReference type="AlphaFoldDB" id="A0AAI9TYZ7"/>
<evidence type="ECO:0000256" key="2">
    <source>
        <dbReference type="ARBA" id="ARBA00022777"/>
    </source>
</evidence>
<accession>A0AAI9TYZ7</accession>
<dbReference type="GO" id="GO:0016301">
    <property type="term" value="F:kinase activity"/>
    <property type="evidence" value="ECO:0007669"/>
    <property type="project" value="UniProtKB-KW"/>
</dbReference>
<reference evidence="4" key="1">
    <citation type="submission" date="2016-11" db="EMBL/GenBank/DDBJ databases">
        <title>The genome sequence of Colletotrichum cuscutae.</title>
        <authorList>
            <person name="Baroncelli R."/>
        </authorList>
    </citation>
    <scope>NUCLEOTIDE SEQUENCE</scope>
    <source>
        <strain evidence="4">IMI 304802</strain>
    </source>
</reference>
<dbReference type="SUPFAM" id="SSF53613">
    <property type="entry name" value="Ribokinase-like"/>
    <property type="match status" value="1"/>
</dbReference>
<feature type="domain" description="Carbohydrate kinase PfkB" evidence="3">
    <location>
        <begin position="72"/>
        <end position="230"/>
    </location>
</feature>
<evidence type="ECO:0000259" key="3">
    <source>
        <dbReference type="Pfam" id="PF00294"/>
    </source>
</evidence>
<protein>
    <submittedName>
        <fullName evidence="4">Ribokinase</fullName>
    </submittedName>
</protein>
<keyword evidence="2" id="KW-0418">Kinase</keyword>
<comment type="caution">
    <text evidence="4">The sequence shown here is derived from an EMBL/GenBank/DDBJ whole genome shotgun (WGS) entry which is preliminary data.</text>
</comment>
<keyword evidence="5" id="KW-1185">Reference proteome</keyword>
<sequence>MAPTTKTIAVIGALRLDMDLTREQPLPPGANIEQGVSALKDEAAIKGITTARTAYQILGLAFRRGRINRVPDVRMVSVIGRDDYTEKIIAKVKEFKIGTDGIKIMPDKETDVCFNVLTKSTGETERYRESNPATPACWTEKDFENAQSFGGDPKPDLIIISTELEKEVFTKILTCAKNNNIEVFLAKAPPYSIAKSLLEHITYLVVDEDEAKKLSSENGAVFDSAKKLHELGADRDRFTGALAADLFAYQGTISKGVMETAVKIAYEAAASTAQRAGTTKD</sequence>